<reference evidence="1" key="1">
    <citation type="journal article" date="2019" name="Sci. Rep.">
        <title>Draft genome of Tanacetum cinerariifolium, the natural source of mosquito coil.</title>
        <authorList>
            <person name="Yamashiro T."/>
            <person name="Shiraishi A."/>
            <person name="Satake H."/>
            <person name="Nakayama K."/>
        </authorList>
    </citation>
    <scope>NUCLEOTIDE SEQUENCE</scope>
</reference>
<protein>
    <recommendedName>
        <fullName evidence="2">Zinc finger, CCHC-type</fullName>
    </recommendedName>
</protein>
<proteinExistence type="predicted"/>
<evidence type="ECO:0008006" key="2">
    <source>
        <dbReference type="Google" id="ProtNLM"/>
    </source>
</evidence>
<gene>
    <name evidence="1" type="ORF">Tci_044428</name>
</gene>
<accession>A0A6L2MFI5</accession>
<organism evidence="1">
    <name type="scientific">Tanacetum cinerariifolium</name>
    <name type="common">Dalmatian daisy</name>
    <name type="synonym">Chrysanthemum cinerariifolium</name>
    <dbReference type="NCBI Taxonomy" id="118510"/>
    <lineage>
        <taxon>Eukaryota</taxon>
        <taxon>Viridiplantae</taxon>
        <taxon>Streptophyta</taxon>
        <taxon>Embryophyta</taxon>
        <taxon>Tracheophyta</taxon>
        <taxon>Spermatophyta</taxon>
        <taxon>Magnoliopsida</taxon>
        <taxon>eudicotyledons</taxon>
        <taxon>Gunneridae</taxon>
        <taxon>Pentapetalae</taxon>
        <taxon>asterids</taxon>
        <taxon>campanulids</taxon>
        <taxon>Asterales</taxon>
        <taxon>Asteraceae</taxon>
        <taxon>Asteroideae</taxon>
        <taxon>Anthemideae</taxon>
        <taxon>Anthemidinae</taxon>
        <taxon>Tanacetum</taxon>
    </lineage>
</organism>
<evidence type="ECO:0000313" key="1">
    <source>
        <dbReference type="EMBL" id="GEU72450.1"/>
    </source>
</evidence>
<comment type="caution">
    <text evidence="1">The sequence shown here is derived from an EMBL/GenBank/DDBJ whole genome shotgun (WGS) entry which is preliminary data.</text>
</comment>
<dbReference type="AlphaFoldDB" id="A0A6L2MFI5"/>
<dbReference type="EMBL" id="BKCJ010006495">
    <property type="protein sequence ID" value="GEU72450.1"/>
    <property type="molecule type" value="Genomic_DNA"/>
</dbReference>
<name>A0A6L2MFI5_TANCI</name>
<sequence>MDVTGFVDSDYAKDPDKEAEYIALTEAVKEAIWLEGLLEVLEAKTVEVLKVGTEHNVADALTKVVPGHKLQHYLELLNVAVIEFYLDSTTSIRHRVLVGFYYLPLISIKGGVELAAGGEIAAMRMGRSGVTMEMSGGMAARVREMEADDGGGFRGVDGCGGGFGGDGGAWWRVA</sequence>